<comment type="subcellular location">
    <subcellularLocation>
        <location evidence="2">Mitochondrion</location>
    </subcellularLocation>
</comment>
<evidence type="ECO:0000256" key="6">
    <source>
        <dbReference type="ARBA" id="ARBA00023128"/>
    </source>
</evidence>
<accession>A0A0V0QRY6</accession>
<keyword evidence="4" id="KW-0809">Transit peptide</keyword>
<dbReference type="PROSITE" id="PS00474">
    <property type="entry name" value="RIBOSOMAL_L3"/>
    <property type="match status" value="1"/>
</dbReference>
<proteinExistence type="inferred from homology"/>
<dbReference type="Pfam" id="PF00297">
    <property type="entry name" value="Ribosomal_L3"/>
    <property type="match status" value="1"/>
</dbReference>
<dbReference type="NCBIfam" id="TIGR03625">
    <property type="entry name" value="L3_bact"/>
    <property type="match status" value="1"/>
</dbReference>
<name>A0A0V0QRY6_PSEPJ</name>
<dbReference type="HAMAP" id="MF_01325_B">
    <property type="entry name" value="Ribosomal_uL3_B"/>
    <property type="match status" value="1"/>
</dbReference>
<evidence type="ECO:0000256" key="9">
    <source>
        <dbReference type="RuleBase" id="RU003905"/>
    </source>
</evidence>
<dbReference type="AlphaFoldDB" id="A0A0V0QRY6"/>
<evidence type="ECO:0000256" key="4">
    <source>
        <dbReference type="ARBA" id="ARBA00022946"/>
    </source>
</evidence>
<evidence type="ECO:0000313" key="11">
    <source>
        <dbReference type="EMBL" id="KRX05030.1"/>
    </source>
</evidence>
<keyword evidence="7 9" id="KW-0687">Ribonucleoprotein</keyword>
<dbReference type="PANTHER" id="PTHR11229">
    <property type="entry name" value="50S RIBOSOMAL PROTEIN L3"/>
    <property type="match status" value="1"/>
</dbReference>
<gene>
    <name evidence="11" type="ORF">PPERSA_06664</name>
</gene>
<organism evidence="11 12">
    <name type="scientific">Pseudocohnilembus persalinus</name>
    <name type="common">Ciliate</name>
    <dbReference type="NCBI Taxonomy" id="266149"/>
    <lineage>
        <taxon>Eukaryota</taxon>
        <taxon>Sar</taxon>
        <taxon>Alveolata</taxon>
        <taxon>Ciliophora</taxon>
        <taxon>Intramacronucleata</taxon>
        <taxon>Oligohymenophorea</taxon>
        <taxon>Scuticociliatia</taxon>
        <taxon>Philasterida</taxon>
        <taxon>Pseudocohnilembidae</taxon>
        <taxon>Pseudocohnilembus</taxon>
    </lineage>
</organism>
<evidence type="ECO:0000256" key="8">
    <source>
        <dbReference type="ARBA" id="ARBA00035209"/>
    </source>
</evidence>
<dbReference type="InterPro" id="IPR000597">
    <property type="entry name" value="Ribosomal_uL3"/>
</dbReference>
<dbReference type="GO" id="GO:0005762">
    <property type="term" value="C:mitochondrial large ribosomal subunit"/>
    <property type="evidence" value="ECO:0007669"/>
    <property type="project" value="TreeGrafter"/>
</dbReference>
<dbReference type="GO" id="GO:0003735">
    <property type="term" value="F:structural constituent of ribosome"/>
    <property type="evidence" value="ECO:0007669"/>
    <property type="project" value="InterPro"/>
</dbReference>
<evidence type="ECO:0000256" key="10">
    <source>
        <dbReference type="SAM" id="Coils"/>
    </source>
</evidence>
<sequence length="397" mass="45086">MALSDEKSGKIADATKPTEVIDPYSKLAPIKTFDLVHEIKKSQSELDKLKEDQIYKIEGKRVNLAKQREEEQELKQQQEIVQEQEELTEEQKVFKAPNDYVRADKTSYRNKVVKHHQNPEDLVNKDLYTQIQKVENPGVQSKRSGLLAFKVGMTMTWDKWGQQIPLTVLQVDRCQVTQVKTDENEGYTSLQLGIGDKNLKKITKPEIGHYLKNDLPPKKVLKEFRVSKENLLPVGYMFSVRHFVPGQYVDVSSKSIGKGFAGGMKRWNFQGQGASHGNSISHRALGATGSNQDPGKVFKNKKMPGRLGQERITTQNLRVYKIDAERQLIYVKGPVSGKPGTVVEIKDAVKQKIKNLQYLNYPTFIPEQGKQYAAQVEMIPSLLDPVEENIHDNDVID</sequence>
<dbReference type="OMA" id="IQIDRCQ"/>
<dbReference type="EMBL" id="LDAU01000110">
    <property type="protein sequence ID" value="KRX05030.1"/>
    <property type="molecule type" value="Genomic_DNA"/>
</dbReference>
<dbReference type="PANTHER" id="PTHR11229:SF8">
    <property type="entry name" value="LARGE RIBOSOMAL SUBUNIT PROTEIN UL3M"/>
    <property type="match status" value="1"/>
</dbReference>
<protein>
    <recommendedName>
        <fullName evidence="8">Large ribosomal subunit protein uL3m</fullName>
    </recommendedName>
</protein>
<evidence type="ECO:0000256" key="7">
    <source>
        <dbReference type="ARBA" id="ARBA00023274"/>
    </source>
</evidence>
<keyword evidence="12" id="KW-1185">Reference proteome</keyword>
<feature type="coiled-coil region" evidence="10">
    <location>
        <begin position="57"/>
        <end position="91"/>
    </location>
</feature>
<keyword evidence="10" id="KW-0175">Coiled coil</keyword>
<dbReference type="Proteomes" id="UP000054937">
    <property type="component" value="Unassembled WGS sequence"/>
</dbReference>
<evidence type="ECO:0000256" key="2">
    <source>
        <dbReference type="ARBA" id="ARBA00004173"/>
    </source>
</evidence>
<evidence type="ECO:0000256" key="1">
    <source>
        <dbReference type="ARBA" id="ARBA00002570"/>
    </source>
</evidence>
<comment type="caution">
    <text evidence="11">The sequence shown here is derived from an EMBL/GenBank/DDBJ whole genome shotgun (WGS) entry which is preliminary data.</text>
</comment>
<dbReference type="InterPro" id="IPR019927">
    <property type="entry name" value="Ribosomal_uL3_bac/org-type"/>
</dbReference>
<reference evidence="11 12" key="1">
    <citation type="journal article" date="2015" name="Sci. Rep.">
        <title>Genome of the facultative scuticociliatosis pathogen Pseudocohnilembus persalinus provides insight into its virulence through horizontal gene transfer.</title>
        <authorList>
            <person name="Xiong J."/>
            <person name="Wang G."/>
            <person name="Cheng J."/>
            <person name="Tian M."/>
            <person name="Pan X."/>
            <person name="Warren A."/>
            <person name="Jiang C."/>
            <person name="Yuan D."/>
            <person name="Miao W."/>
        </authorList>
    </citation>
    <scope>NUCLEOTIDE SEQUENCE [LARGE SCALE GENOMIC DNA]</scope>
    <source>
        <strain evidence="11">36N120E</strain>
    </source>
</reference>
<dbReference type="GO" id="GO:0006412">
    <property type="term" value="P:translation"/>
    <property type="evidence" value="ECO:0007669"/>
    <property type="project" value="InterPro"/>
</dbReference>
<dbReference type="FunFam" id="2.40.30.10:FF:000004">
    <property type="entry name" value="50S ribosomal protein L3"/>
    <property type="match status" value="1"/>
</dbReference>
<dbReference type="FunCoup" id="A0A0V0QRY6">
    <property type="interactions" value="379"/>
</dbReference>
<dbReference type="InterPro" id="IPR009000">
    <property type="entry name" value="Transl_B-barrel_sf"/>
</dbReference>
<dbReference type="SUPFAM" id="SSF50447">
    <property type="entry name" value="Translation proteins"/>
    <property type="match status" value="1"/>
</dbReference>
<keyword evidence="6" id="KW-0496">Mitochondrion</keyword>
<dbReference type="Gene3D" id="3.30.160.810">
    <property type="match status" value="1"/>
</dbReference>
<dbReference type="InterPro" id="IPR019926">
    <property type="entry name" value="Ribosomal_uL3_CS"/>
</dbReference>
<evidence type="ECO:0000313" key="12">
    <source>
        <dbReference type="Proteomes" id="UP000054937"/>
    </source>
</evidence>
<keyword evidence="5 9" id="KW-0689">Ribosomal protein</keyword>
<dbReference type="FunFam" id="3.30.160.810:FF:000001">
    <property type="entry name" value="50S ribosomal protein L3"/>
    <property type="match status" value="1"/>
</dbReference>
<evidence type="ECO:0000256" key="5">
    <source>
        <dbReference type="ARBA" id="ARBA00022980"/>
    </source>
</evidence>
<evidence type="ECO:0000256" key="3">
    <source>
        <dbReference type="ARBA" id="ARBA00006540"/>
    </source>
</evidence>
<dbReference type="Gene3D" id="2.40.30.10">
    <property type="entry name" value="Translation factors"/>
    <property type="match status" value="1"/>
</dbReference>
<dbReference type="OrthoDB" id="274683at2759"/>
<comment type="similarity">
    <text evidence="3 9">Belongs to the universal ribosomal protein uL3 family.</text>
</comment>
<dbReference type="InParanoid" id="A0A0V0QRY6"/>
<comment type="function">
    <text evidence="1">One of the primary rRNA binding proteins, it binds directly near the 3'-end of the 23S rRNA, where it nucleates assembly of the 50S subunit.</text>
</comment>